<dbReference type="InterPro" id="IPR050900">
    <property type="entry name" value="Transposase_IS3/IS150/IS904"/>
</dbReference>
<protein>
    <submittedName>
        <fullName evidence="2">Transposase</fullName>
    </submittedName>
</protein>
<accession>A0ABW5C2E4</accession>
<proteinExistence type="predicted"/>
<gene>
    <name evidence="2" type="ORF">ACFSKK_23150</name>
</gene>
<dbReference type="Gene3D" id="3.30.420.10">
    <property type="entry name" value="Ribonuclease H-like superfamily/Ribonuclease H"/>
    <property type="match status" value="1"/>
</dbReference>
<dbReference type="EMBL" id="JBHUIK010000007">
    <property type="protein sequence ID" value="MFD2216577.1"/>
    <property type="molecule type" value="Genomic_DNA"/>
</dbReference>
<evidence type="ECO:0000259" key="1">
    <source>
        <dbReference type="PROSITE" id="PS50994"/>
    </source>
</evidence>
<dbReference type="Pfam" id="PF00665">
    <property type="entry name" value="rve"/>
    <property type="match status" value="1"/>
</dbReference>
<dbReference type="Proteomes" id="UP001597318">
    <property type="component" value="Unassembled WGS sequence"/>
</dbReference>
<keyword evidence="3" id="KW-1185">Reference proteome</keyword>
<dbReference type="PANTHER" id="PTHR46889:SF4">
    <property type="entry name" value="TRANSPOSASE INSO FOR INSERTION SEQUENCE ELEMENT IS911B-RELATED"/>
    <property type="match status" value="1"/>
</dbReference>
<feature type="domain" description="Integrase catalytic" evidence="1">
    <location>
        <begin position="1"/>
        <end position="125"/>
    </location>
</feature>
<sequence length="125" mass="14710">MPHQKLTTDTSEFKYYTTDSNGKLIIKKAYLDPFLNMYNGEILTFRFSERPDTQAIMAALEEAIEITKDCPYRTTIHSDQGWAYQMKRYVKKLKDNGIYQSMSRKGNCLDYSPMENYFGIMKLKM</sequence>
<organism evidence="2 3">
    <name type="scientific">Metabacillus endolithicus</name>
    <dbReference type="NCBI Taxonomy" id="1535204"/>
    <lineage>
        <taxon>Bacteria</taxon>
        <taxon>Bacillati</taxon>
        <taxon>Bacillota</taxon>
        <taxon>Bacilli</taxon>
        <taxon>Bacillales</taxon>
        <taxon>Bacillaceae</taxon>
        <taxon>Metabacillus</taxon>
    </lineage>
</organism>
<reference evidence="3" key="1">
    <citation type="journal article" date="2019" name="Int. J. Syst. Evol. Microbiol.">
        <title>The Global Catalogue of Microorganisms (GCM) 10K type strain sequencing project: providing services to taxonomists for standard genome sequencing and annotation.</title>
        <authorList>
            <consortium name="The Broad Institute Genomics Platform"/>
            <consortium name="The Broad Institute Genome Sequencing Center for Infectious Disease"/>
            <person name="Wu L."/>
            <person name="Ma J."/>
        </authorList>
    </citation>
    <scope>NUCLEOTIDE SEQUENCE [LARGE SCALE GENOMIC DNA]</scope>
    <source>
        <strain evidence="3">CGMCC 1.15474</strain>
    </source>
</reference>
<name>A0ABW5C2E4_9BACI</name>
<comment type="caution">
    <text evidence="2">The sequence shown here is derived from an EMBL/GenBank/DDBJ whole genome shotgun (WGS) entry which is preliminary data.</text>
</comment>
<dbReference type="PROSITE" id="PS50994">
    <property type="entry name" value="INTEGRASE"/>
    <property type="match status" value="1"/>
</dbReference>
<dbReference type="RefSeq" id="WP_247347745.1">
    <property type="nucleotide sequence ID" value="NZ_CP095551.1"/>
</dbReference>
<evidence type="ECO:0000313" key="2">
    <source>
        <dbReference type="EMBL" id="MFD2216577.1"/>
    </source>
</evidence>
<dbReference type="InterPro" id="IPR001584">
    <property type="entry name" value="Integrase_cat-core"/>
</dbReference>
<dbReference type="InterPro" id="IPR012337">
    <property type="entry name" value="RNaseH-like_sf"/>
</dbReference>
<dbReference type="InterPro" id="IPR036397">
    <property type="entry name" value="RNaseH_sf"/>
</dbReference>
<dbReference type="PANTHER" id="PTHR46889">
    <property type="entry name" value="TRANSPOSASE INSF FOR INSERTION SEQUENCE IS3B-RELATED"/>
    <property type="match status" value="1"/>
</dbReference>
<evidence type="ECO:0000313" key="3">
    <source>
        <dbReference type="Proteomes" id="UP001597318"/>
    </source>
</evidence>
<dbReference type="SUPFAM" id="SSF53098">
    <property type="entry name" value="Ribonuclease H-like"/>
    <property type="match status" value="1"/>
</dbReference>